<gene>
    <name evidence="2" type="ORF">CK203_027840</name>
</gene>
<evidence type="ECO:0008006" key="4">
    <source>
        <dbReference type="Google" id="ProtNLM"/>
    </source>
</evidence>
<reference evidence="2 3" key="1">
    <citation type="journal article" date="2018" name="PLoS Genet.">
        <title>Population sequencing reveals clonal diversity and ancestral inbreeding in the grapevine cultivar Chardonnay.</title>
        <authorList>
            <person name="Roach M.J."/>
            <person name="Johnson D.L."/>
            <person name="Bohlmann J."/>
            <person name="van Vuuren H.J."/>
            <person name="Jones S.J."/>
            <person name="Pretorius I.S."/>
            <person name="Schmidt S.A."/>
            <person name="Borneman A.R."/>
        </authorList>
    </citation>
    <scope>NUCLEOTIDE SEQUENCE [LARGE SCALE GENOMIC DNA]</scope>
    <source>
        <strain evidence="3">cv. Chardonnay</strain>
        <tissue evidence="2">Leaf</tissue>
    </source>
</reference>
<dbReference type="EMBL" id="QGNW01000065">
    <property type="protein sequence ID" value="RVX03600.1"/>
    <property type="molecule type" value="Genomic_DNA"/>
</dbReference>
<proteinExistence type="predicted"/>
<name>A0A438J3R2_VITVI</name>
<protein>
    <recommendedName>
        <fullName evidence="4">Retrotransposon gag domain-containing protein</fullName>
    </recommendedName>
</protein>
<organism evidence="2 3">
    <name type="scientific">Vitis vinifera</name>
    <name type="common">Grape</name>
    <dbReference type="NCBI Taxonomy" id="29760"/>
    <lineage>
        <taxon>Eukaryota</taxon>
        <taxon>Viridiplantae</taxon>
        <taxon>Streptophyta</taxon>
        <taxon>Embryophyta</taxon>
        <taxon>Tracheophyta</taxon>
        <taxon>Spermatophyta</taxon>
        <taxon>Magnoliopsida</taxon>
        <taxon>eudicotyledons</taxon>
        <taxon>Gunneridae</taxon>
        <taxon>Pentapetalae</taxon>
        <taxon>rosids</taxon>
        <taxon>Vitales</taxon>
        <taxon>Vitaceae</taxon>
        <taxon>Viteae</taxon>
        <taxon>Vitis</taxon>
    </lineage>
</organism>
<feature type="compositionally biased region" description="Basic and acidic residues" evidence="1">
    <location>
        <begin position="193"/>
        <end position="202"/>
    </location>
</feature>
<evidence type="ECO:0000313" key="3">
    <source>
        <dbReference type="Proteomes" id="UP000288805"/>
    </source>
</evidence>
<dbReference type="AlphaFoldDB" id="A0A438J3R2"/>
<comment type="caution">
    <text evidence="2">The sequence shown here is derived from an EMBL/GenBank/DDBJ whole genome shotgun (WGS) entry which is preliminary data.</text>
</comment>
<evidence type="ECO:0000256" key="1">
    <source>
        <dbReference type="SAM" id="MobiDB-lite"/>
    </source>
</evidence>
<dbReference type="PANTHER" id="PTHR33223">
    <property type="entry name" value="CCHC-TYPE DOMAIN-CONTAINING PROTEIN"/>
    <property type="match status" value="1"/>
</dbReference>
<feature type="compositionally biased region" description="Polar residues" evidence="1">
    <location>
        <begin position="225"/>
        <end position="235"/>
    </location>
</feature>
<dbReference type="Proteomes" id="UP000288805">
    <property type="component" value="Unassembled WGS sequence"/>
</dbReference>
<evidence type="ECO:0000313" key="2">
    <source>
        <dbReference type="EMBL" id="RVX03600.1"/>
    </source>
</evidence>
<accession>A0A438J3R2</accession>
<dbReference type="PANTHER" id="PTHR33223:SF8">
    <property type="entry name" value="OS04G0172440 PROTEIN"/>
    <property type="match status" value="1"/>
</dbReference>
<feature type="region of interest" description="Disordered" evidence="1">
    <location>
        <begin position="193"/>
        <end position="235"/>
    </location>
</feature>
<sequence>MDQQVVTVDQFTTAMASIQEDLASLRQEIGMPQASPYLLHGHSEVVPPIVVQTTIIDDAHALASLPAKFRMPSIERYTSIGCPRIHLRLYSTMMRAHGLDESQMITLFPLHLSGATQHWFASLESSRHRTWDELAIREGSDTDGSEESIARIARHVVGVPFTNFGSLALALYDVEDGIYRGLWRDSSLDDVKGKKLSERQRSADMSAISSTRQRPPRRHHPVPQLTRTHISYAPQ</sequence>